<dbReference type="PANTHER" id="PTHR11566">
    <property type="entry name" value="DYNAMIN"/>
    <property type="match status" value="1"/>
</dbReference>
<protein>
    <submittedName>
        <fullName evidence="3">CLUMA_CG013602, isoform A</fullName>
    </submittedName>
</protein>
<dbReference type="OrthoDB" id="5061070at2759"/>
<keyword evidence="4" id="KW-1185">Reference proteome</keyword>
<dbReference type="GO" id="GO:0005737">
    <property type="term" value="C:cytoplasm"/>
    <property type="evidence" value="ECO:0007669"/>
    <property type="project" value="TreeGrafter"/>
</dbReference>
<dbReference type="GO" id="GO:0005525">
    <property type="term" value="F:GTP binding"/>
    <property type="evidence" value="ECO:0007669"/>
    <property type="project" value="UniProtKB-KW"/>
</dbReference>
<organism evidence="3 4">
    <name type="scientific">Clunio marinus</name>
    <dbReference type="NCBI Taxonomy" id="568069"/>
    <lineage>
        <taxon>Eukaryota</taxon>
        <taxon>Metazoa</taxon>
        <taxon>Ecdysozoa</taxon>
        <taxon>Arthropoda</taxon>
        <taxon>Hexapoda</taxon>
        <taxon>Insecta</taxon>
        <taxon>Pterygota</taxon>
        <taxon>Neoptera</taxon>
        <taxon>Endopterygota</taxon>
        <taxon>Diptera</taxon>
        <taxon>Nematocera</taxon>
        <taxon>Chironomoidea</taxon>
        <taxon>Chironomidae</taxon>
        <taxon>Clunio</taxon>
    </lineage>
</organism>
<evidence type="ECO:0000313" key="3">
    <source>
        <dbReference type="EMBL" id="CRL00329.1"/>
    </source>
</evidence>
<dbReference type="GO" id="GO:0008017">
    <property type="term" value="F:microtubule binding"/>
    <property type="evidence" value="ECO:0007669"/>
    <property type="project" value="TreeGrafter"/>
</dbReference>
<dbReference type="GO" id="GO:0016185">
    <property type="term" value="P:synaptic vesicle budding from presynaptic endocytic zone membrane"/>
    <property type="evidence" value="ECO:0007669"/>
    <property type="project" value="TreeGrafter"/>
</dbReference>
<evidence type="ECO:0000256" key="1">
    <source>
        <dbReference type="ARBA" id="ARBA00022741"/>
    </source>
</evidence>
<dbReference type="Gene3D" id="2.30.29.30">
    <property type="entry name" value="Pleckstrin-homology domain (PH domain)/Phosphotyrosine-binding domain (PTB)"/>
    <property type="match status" value="1"/>
</dbReference>
<dbReference type="InterPro" id="IPR022812">
    <property type="entry name" value="Dynamin"/>
</dbReference>
<reference evidence="3 4" key="1">
    <citation type="submission" date="2015-04" db="EMBL/GenBank/DDBJ databases">
        <authorList>
            <person name="Syromyatnikov M.Y."/>
            <person name="Popov V.N."/>
        </authorList>
    </citation>
    <scope>NUCLEOTIDE SEQUENCE [LARGE SCALE GENOMIC DNA]</scope>
</reference>
<dbReference type="Gene3D" id="1.20.120.1240">
    <property type="entry name" value="Dynamin, middle domain"/>
    <property type="match status" value="1"/>
</dbReference>
<dbReference type="GO" id="GO:0098793">
    <property type="term" value="C:presynapse"/>
    <property type="evidence" value="ECO:0007669"/>
    <property type="project" value="GOC"/>
</dbReference>
<dbReference type="PANTHER" id="PTHR11566:SF212">
    <property type="entry name" value="DYNAMIN"/>
    <property type="match status" value="1"/>
</dbReference>
<dbReference type="GO" id="GO:0005886">
    <property type="term" value="C:plasma membrane"/>
    <property type="evidence" value="ECO:0007669"/>
    <property type="project" value="TreeGrafter"/>
</dbReference>
<dbReference type="InterPro" id="IPR011993">
    <property type="entry name" value="PH-like_dom_sf"/>
</dbReference>
<keyword evidence="1" id="KW-0547">Nucleotide-binding</keyword>
<proteinExistence type="predicted"/>
<dbReference type="GO" id="GO:0003924">
    <property type="term" value="F:GTPase activity"/>
    <property type="evidence" value="ECO:0007669"/>
    <property type="project" value="TreeGrafter"/>
</dbReference>
<dbReference type="GO" id="GO:0031623">
    <property type="term" value="P:receptor internalization"/>
    <property type="evidence" value="ECO:0007669"/>
    <property type="project" value="TreeGrafter"/>
</dbReference>
<accession>A0A1J1IPA9</accession>
<dbReference type="Proteomes" id="UP000183832">
    <property type="component" value="Unassembled WGS sequence"/>
</dbReference>
<gene>
    <name evidence="3" type="primary">similar to Dynamin</name>
    <name evidence="3" type="ORF">CLUMA_CG013602</name>
</gene>
<keyword evidence="2" id="KW-0342">GTP-binding</keyword>
<dbReference type="AlphaFoldDB" id="A0A1J1IPA9"/>
<name>A0A1J1IPA9_9DIPT</name>
<sequence>MSNIHGMRVGLFTPDMAFGAITKRQIGQLEEPSRLRLEAERIITTHIRQREQKCKEQLILMIEYEVAYMNTNHKDAQNNTGNKSKAGTRSLGNEVIRKGHMCINNLGIMKGRSRSYWFVLTSESIPWFKDEDEK</sequence>
<dbReference type="SUPFAM" id="SSF50729">
    <property type="entry name" value="PH domain-like"/>
    <property type="match status" value="1"/>
</dbReference>
<evidence type="ECO:0000313" key="4">
    <source>
        <dbReference type="Proteomes" id="UP000183832"/>
    </source>
</evidence>
<dbReference type="GO" id="GO:0005874">
    <property type="term" value="C:microtubule"/>
    <property type="evidence" value="ECO:0007669"/>
    <property type="project" value="TreeGrafter"/>
</dbReference>
<dbReference type="EMBL" id="CVRI01000054">
    <property type="protein sequence ID" value="CRL00329.1"/>
    <property type="molecule type" value="Genomic_DNA"/>
</dbReference>
<evidence type="ECO:0000256" key="2">
    <source>
        <dbReference type="ARBA" id="ARBA00023134"/>
    </source>
</evidence>
<dbReference type="STRING" id="568069.A0A1J1IPA9"/>